<accession>A0A512PNP5</accession>
<dbReference type="OrthoDB" id="9805856at2"/>
<protein>
    <recommendedName>
        <fullName evidence="3">HTH cro/C1-type domain-containing protein</fullName>
    </recommendedName>
</protein>
<keyword evidence="2" id="KW-0812">Transmembrane</keyword>
<dbReference type="InterPro" id="IPR010982">
    <property type="entry name" value="Lambda_DNA-bd_dom_sf"/>
</dbReference>
<evidence type="ECO:0000256" key="1">
    <source>
        <dbReference type="ARBA" id="ARBA00023125"/>
    </source>
</evidence>
<gene>
    <name evidence="4" type="ORF">LRA02_16610</name>
</gene>
<dbReference type="Pfam" id="PF01381">
    <property type="entry name" value="HTH_3"/>
    <property type="match status" value="1"/>
</dbReference>
<feature type="domain" description="HTH cro/C1-type" evidence="3">
    <location>
        <begin position="7"/>
        <end position="61"/>
    </location>
</feature>
<dbReference type="SMART" id="SM00530">
    <property type="entry name" value="HTH_XRE"/>
    <property type="match status" value="1"/>
</dbReference>
<keyword evidence="2" id="KW-0472">Membrane</keyword>
<reference evidence="4 5" key="1">
    <citation type="submission" date="2019-07" db="EMBL/GenBank/DDBJ databases">
        <title>Whole genome shotgun sequence of Lactobacillus rapi NBRC 109618.</title>
        <authorList>
            <person name="Hosoyama A."/>
            <person name="Uohara A."/>
            <person name="Ohji S."/>
            <person name="Ichikawa N."/>
        </authorList>
    </citation>
    <scope>NUCLEOTIDE SEQUENCE [LARGE SCALE GENOMIC DNA]</scope>
    <source>
        <strain evidence="4 5">NBRC 109618</strain>
    </source>
</reference>
<dbReference type="CDD" id="cd00093">
    <property type="entry name" value="HTH_XRE"/>
    <property type="match status" value="1"/>
</dbReference>
<evidence type="ECO:0000313" key="5">
    <source>
        <dbReference type="Proteomes" id="UP000321569"/>
    </source>
</evidence>
<name>A0A512PNP5_9LACO</name>
<dbReference type="Proteomes" id="UP000321569">
    <property type="component" value="Unassembled WGS sequence"/>
</dbReference>
<organism evidence="4 5">
    <name type="scientific">Lentilactobacillus rapi</name>
    <dbReference type="NCBI Taxonomy" id="481723"/>
    <lineage>
        <taxon>Bacteria</taxon>
        <taxon>Bacillati</taxon>
        <taxon>Bacillota</taxon>
        <taxon>Bacilli</taxon>
        <taxon>Lactobacillales</taxon>
        <taxon>Lactobacillaceae</taxon>
        <taxon>Lentilactobacillus</taxon>
    </lineage>
</organism>
<dbReference type="PANTHER" id="PTHR46558">
    <property type="entry name" value="TRACRIPTIONAL REGULATORY PROTEIN-RELATED-RELATED"/>
    <property type="match status" value="1"/>
</dbReference>
<dbReference type="Gene3D" id="1.10.260.40">
    <property type="entry name" value="lambda repressor-like DNA-binding domains"/>
    <property type="match status" value="1"/>
</dbReference>
<dbReference type="STRING" id="1423795.FD12_GL002467"/>
<dbReference type="InterPro" id="IPR001387">
    <property type="entry name" value="Cro/C1-type_HTH"/>
</dbReference>
<dbReference type="EMBL" id="BKAM01000033">
    <property type="protein sequence ID" value="GEP72793.1"/>
    <property type="molecule type" value="Genomic_DNA"/>
</dbReference>
<dbReference type="AlphaFoldDB" id="A0A512PNP5"/>
<comment type="caution">
    <text evidence="4">The sequence shown here is derived from an EMBL/GenBank/DDBJ whole genome shotgun (WGS) entry which is preliminary data.</text>
</comment>
<proteinExistence type="predicted"/>
<dbReference type="GO" id="GO:0003677">
    <property type="term" value="F:DNA binding"/>
    <property type="evidence" value="ECO:0007669"/>
    <property type="project" value="UniProtKB-KW"/>
</dbReference>
<evidence type="ECO:0000256" key="2">
    <source>
        <dbReference type="SAM" id="Phobius"/>
    </source>
</evidence>
<dbReference type="SUPFAM" id="SSF47413">
    <property type="entry name" value="lambda repressor-like DNA-binding domains"/>
    <property type="match status" value="1"/>
</dbReference>
<keyword evidence="2" id="KW-1133">Transmembrane helix</keyword>
<evidence type="ECO:0000259" key="3">
    <source>
        <dbReference type="PROSITE" id="PS50943"/>
    </source>
</evidence>
<sequence>MILGQRIKEEREKNDWTQDQLAETLHVSRQAVSKWENGTAYPDIDRLIQLSDLFNITLDSLIKGDQDLQRKIVIGSDNHSQTNLWDFMNARGWVMLFLIVCVICWAFVKINP</sequence>
<dbReference type="RefSeq" id="WP_054748808.1">
    <property type="nucleotide sequence ID" value="NZ_BKAM01000033.1"/>
</dbReference>
<feature type="transmembrane region" description="Helical" evidence="2">
    <location>
        <begin position="90"/>
        <end position="108"/>
    </location>
</feature>
<dbReference type="PANTHER" id="PTHR46558:SF15">
    <property type="entry name" value="HELIX-TURN-HELIX DOMAIN PROTEIN"/>
    <property type="match status" value="1"/>
</dbReference>
<keyword evidence="1" id="KW-0238">DNA-binding</keyword>
<evidence type="ECO:0000313" key="4">
    <source>
        <dbReference type="EMBL" id="GEP72793.1"/>
    </source>
</evidence>
<dbReference type="PROSITE" id="PS50943">
    <property type="entry name" value="HTH_CROC1"/>
    <property type="match status" value="1"/>
</dbReference>